<dbReference type="InterPro" id="IPR053924">
    <property type="entry name" value="RecX_HTH_2nd"/>
</dbReference>
<evidence type="ECO:0000256" key="4">
    <source>
        <dbReference type="ARBA" id="ARBA00022490"/>
    </source>
</evidence>
<dbReference type="RefSeq" id="WP_256132943.1">
    <property type="nucleotide sequence ID" value="NZ_JANFXK010000016.1"/>
</dbReference>
<comment type="function">
    <text evidence="5">Modulates RecA activity.</text>
</comment>
<dbReference type="EMBL" id="JANFXK010000016">
    <property type="protein sequence ID" value="MCQ4637759.1"/>
    <property type="molecule type" value="Genomic_DNA"/>
</dbReference>
<evidence type="ECO:0000259" key="6">
    <source>
        <dbReference type="Pfam" id="PF02631"/>
    </source>
</evidence>
<sequence length="150" mass="17471">MDIKDAALKYLGPRARTCREVSDHLRAKGFDGPEIEEIIEELKELHYLDDQDYCAQYFEYAFGKGKGSYRAKRELEEKGVDRETIEIAFEEYESEETELARAKKQAAKIADGRQIDEKLLARMGRRLTSLGYRSDIVYQVLGTYMRQQDE</sequence>
<keyword evidence="9" id="KW-1185">Reference proteome</keyword>
<feature type="domain" description="RecX second three-helical" evidence="6">
    <location>
        <begin position="49"/>
        <end position="88"/>
    </location>
</feature>
<dbReference type="PANTHER" id="PTHR33602:SF1">
    <property type="entry name" value="REGULATORY PROTEIN RECX FAMILY PROTEIN"/>
    <property type="match status" value="1"/>
</dbReference>
<accession>A0ABT1RRD2</accession>
<name>A0ABT1RRD2_9FIRM</name>
<dbReference type="Pfam" id="PF21982">
    <property type="entry name" value="RecX_HTH1"/>
    <property type="match status" value="1"/>
</dbReference>
<dbReference type="HAMAP" id="MF_01114">
    <property type="entry name" value="RecX"/>
    <property type="match status" value="1"/>
</dbReference>
<evidence type="ECO:0000256" key="5">
    <source>
        <dbReference type="HAMAP-Rule" id="MF_01114"/>
    </source>
</evidence>
<protein>
    <recommendedName>
        <fullName evidence="3 5">Regulatory protein RecX</fullName>
    </recommendedName>
</protein>
<dbReference type="Gene3D" id="1.10.10.10">
    <property type="entry name" value="Winged helix-like DNA-binding domain superfamily/Winged helix DNA-binding domain"/>
    <property type="match status" value="2"/>
</dbReference>
<keyword evidence="4 5" id="KW-0963">Cytoplasm</keyword>
<comment type="similarity">
    <text evidence="2 5">Belongs to the RecX family.</text>
</comment>
<evidence type="ECO:0000313" key="8">
    <source>
        <dbReference type="EMBL" id="MCQ4637759.1"/>
    </source>
</evidence>
<dbReference type="InterPro" id="IPR053926">
    <property type="entry name" value="RecX_HTH_1st"/>
</dbReference>
<dbReference type="InterPro" id="IPR003783">
    <property type="entry name" value="Regulatory_RecX"/>
</dbReference>
<dbReference type="Proteomes" id="UP001524502">
    <property type="component" value="Unassembled WGS sequence"/>
</dbReference>
<dbReference type="InterPro" id="IPR036388">
    <property type="entry name" value="WH-like_DNA-bd_sf"/>
</dbReference>
<feature type="domain" description="RecX first three-helical" evidence="7">
    <location>
        <begin position="4"/>
        <end position="42"/>
    </location>
</feature>
<evidence type="ECO:0000256" key="2">
    <source>
        <dbReference type="ARBA" id="ARBA00009695"/>
    </source>
</evidence>
<reference evidence="8 9" key="1">
    <citation type="submission" date="2022-06" db="EMBL/GenBank/DDBJ databases">
        <title>Isolation of gut microbiota from human fecal samples.</title>
        <authorList>
            <person name="Pamer E.G."/>
            <person name="Barat B."/>
            <person name="Waligurski E."/>
            <person name="Medina S."/>
            <person name="Paddock L."/>
            <person name="Mostad J."/>
        </authorList>
    </citation>
    <scope>NUCLEOTIDE SEQUENCE [LARGE SCALE GENOMIC DNA]</scope>
    <source>
        <strain evidence="8 9">SL.3.17</strain>
    </source>
</reference>
<evidence type="ECO:0000313" key="9">
    <source>
        <dbReference type="Proteomes" id="UP001524502"/>
    </source>
</evidence>
<organism evidence="8 9">
    <name type="scientific">Anaerovorax odorimutans</name>
    <dbReference type="NCBI Taxonomy" id="109327"/>
    <lineage>
        <taxon>Bacteria</taxon>
        <taxon>Bacillati</taxon>
        <taxon>Bacillota</taxon>
        <taxon>Clostridia</taxon>
        <taxon>Peptostreptococcales</taxon>
        <taxon>Anaerovoracaceae</taxon>
        <taxon>Anaerovorax</taxon>
    </lineage>
</organism>
<evidence type="ECO:0000256" key="1">
    <source>
        <dbReference type="ARBA" id="ARBA00004496"/>
    </source>
</evidence>
<proteinExistence type="inferred from homology"/>
<evidence type="ECO:0000259" key="7">
    <source>
        <dbReference type="Pfam" id="PF21982"/>
    </source>
</evidence>
<comment type="caution">
    <text evidence="8">The sequence shown here is derived from an EMBL/GenBank/DDBJ whole genome shotgun (WGS) entry which is preliminary data.</text>
</comment>
<gene>
    <name evidence="5" type="primary">recX</name>
    <name evidence="8" type="ORF">NE619_13575</name>
</gene>
<evidence type="ECO:0000256" key="3">
    <source>
        <dbReference type="ARBA" id="ARBA00018111"/>
    </source>
</evidence>
<dbReference type="PANTHER" id="PTHR33602">
    <property type="entry name" value="REGULATORY PROTEIN RECX FAMILY PROTEIN"/>
    <property type="match status" value="1"/>
</dbReference>
<comment type="subcellular location">
    <subcellularLocation>
        <location evidence="1 5">Cytoplasm</location>
    </subcellularLocation>
</comment>
<dbReference type="Pfam" id="PF02631">
    <property type="entry name" value="RecX_HTH2"/>
    <property type="match status" value="1"/>
</dbReference>